<dbReference type="PANTHER" id="PTHR30093:SF44">
    <property type="entry name" value="TYPE II SECRETION SYSTEM CORE PROTEIN G"/>
    <property type="match status" value="1"/>
</dbReference>
<reference evidence="6" key="1">
    <citation type="submission" date="2019-04" db="EMBL/GenBank/DDBJ databases">
        <title>Evolution of Biomass-Degrading Anaerobic Consortia Revealed by Metagenomics.</title>
        <authorList>
            <person name="Peng X."/>
        </authorList>
    </citation>
    <scope>NUCLEOTIDE SEQUENCE</scope>
    <source>
        <strain evidence="6">SIG66</strain>
    </source>
</reference>
<dbReference type="EMBL" id="SUVG01000005">
    <property type="protein sequence ID" value="MBE6421436.1"/>
    <property type="molecule type" value="Genomic_DNA"/>
</dbReference>
<evidence type="ECO:0000256" key="5">
    <source>
        <dbReference type="ARBA" id="ARBA00023136"/>
    </source>
</evidence>
<dbReference type="NCBIfam" id="TIGR02532">
    <property type="entry name" value="IV_pilin_GFxxxE"/>
    <property type="match status" value="1"/>
</dbReference>
<evidence type="ECO:0000256" key="3">
    <source>
        <dbReference type="ARBA" id="ARBA00022692"/>
    </source>
</evidence>
<dbReference type="InterPro" id="IPR045584">
    <property type="entry name" value="Pilin-like"/>
</dbReference>
<dbReference type="GO" id="GO:0016020">
    <property type="term" value="C:membrane"/>
    <property type="evidence" value="ECO:0007669"/>
    <property type="project" value="UniProtKB-SubCell"/>
</dbReference>
<name>A0A928HG77_9BACT</name>
<organism evidence="6 7">
    <name type="scientific">Candidatus Avelusimicrobium gallicola</name>
    <dbReference type="NCBI Taxonomy" id="2562704"/>
    <lineage>
        <taxon>Bacteria</taxon>
        <taxon>Pseudomonadati</taxon>
        <taxon>Elusimicrobiota</taxon>
        <taxon>Elusimicrobia</taxon>
        <taxon>Elusimicrobiales</taxon>
        <taxon>Elusimicrobiaceae</taxon>
        <taxon>Candidatus Avelusimicrobium</taxon>
    </lineage>
</organism>
<keyword evidence="3" id="KW-0812">Transmembrane</keyword>
<evidence type="ECO:0000313" key="6">
    <source>
        <dbReference type="EMBL" id="MBE6421436.1"/>
    </source>
</evidence>
<dbReference type="InterPro" id="IPR012902">
    <property type="entry name" value="N_methyl_site"/>
</dbReference>
<evidence type="ECO:0000256" key="4">
    <source>
        <dbReference type="ARBA" id="ARBA00022989"/>
    </source>
</evidence>
<dbReference type="AlphaFoldDB" id="A0A928HG77"/>
<evidence type="ECO:0000256" key="2">
    <source>
        <dbReference type="ARBA" id="ARBA00022481"/>
    </source>
</evidence>
<comment type="subcellular location">
    <subcellularLocation>
        <location evidence="1">Membrane</location>
        <topology evidence="1">Single-pass membrane protein</topology>
    </subcellularLocation>
</comment>
<keyword evidence="5" id="KW-0472">Membrane</keyword>
<evidence type="ECO:0000256" key="1">
    <source>
        <dbReference type="ARBA" id="ARBA00004167"/>
    </source>
</evidence>
<dbReference type="Proteomes" id="UP000725649">
    <property type="component" value="Unassembled WGS sequence"/>
</dbReference>
<comment type="caution">
    <text evidence="6">The sequence shown here is derived from an EMBL/GenBank/DDBJ whole genome shotgun (WGS) entry which is preliminary data.</text>
</comment>
<gene>
    <name evidence="6" type="ORF">E7027_04825</name>
</gene>
<evidence type="ECO:0000313" key="7">
    <source>
        <dbReference type="Proteomes" id="UP000725649"/>
    </source>
</evidence>
<dbReference type="PROSITE" id="PS00409">
    <property type="entry name" value="PROKAR_NTER_METHYL"/>
    <property type="match status" value="1"/>
</dbReference>
<dbReference type="PANTHER" id="PTHR30093">
    <property type="entry name" value="GENERAL SECRETION PATHWAY PROTEIN G"/>
    <property type="match status" value="1"/>
</dbReference>
<keyword evidence="2" id="KW-0488">Methylation</keyword>
<keyword evidence="4" id="KW-1133">Transmembrane helix</keyword>
<dbReference type="InterPro" id="IPR000983">
    <property type="entry name" value="Bac_GSPG_pilin"/>
</dbReference>
<sequence length="166" mass="18416">MKKGFTLIELLVVVLIIGILSAVALPQYTKSVEKARMTEAVMAVEAIARANQLYYLANGTYTRNINDLDIDYNITETEYGSTSGEETAQSARMSKNFIFSASNSYGAQSGIAVAARRENDTDVSGGRVYSLMIYNTGRKICYLYGKATDYQKQLCRAWADATSEYY</sequence>
<accession>A0A928HG77</accession>
<dbReference type="GO" id="GO:0015628">
    <property type="term" value="P:protein secretion by the type II secretion system"/>
    <property type="evidence" value="ECO:0007669"/>
    <property type="project" value="InterPro"/>
</dbReference>
<dbReference type="PRINTS" id="PR00813">
    <property type="entry name" value="BCTERIALGSPG"/>
</dbReference>
<protein>
    <submittedName>
        <fullName evidence="6">Prepilin-type N-terminal cleavage/methylation domain-containing protein</fullName>
    </submittedName>
</protein>
<dbReference type="SUPFAM" id="SSF54523">
    <property type="entry name" value="Pili subunits"/>
    <property type="match status" value="1"/>
</dbReference>
<dbReference type="Gene3D" id="3.30.700.10">
    <property type="entry name" value="Glycoprotein, Type 4 Pilin"/>
    <property type="match status" value="1"/>
</dbReference>
<dbReference type="Pfam" id="PF07963">
    <property type="entry name" value="N_methyl"/>
    <property type="match status" value="1"/>
</dbReference>
<dbReference type="GO" id="GO:0015627">
    <property type="term" value="C:type II protein secretion system complex"/>
    <property type="evidence" value="ECO:0007669"/>
    <property type="project" value="InterPro"/>
</dbReference>
<proteinExistence type="predicted"/>